<evidence type="ECO:0000256" key="1">
    <source>
        <dbReference type="SAM" id="MobiDB-lite"/>
    </source>
</evidence>
<gene>
    <name evidence="2" type="ORF">NCTC13315_00604</name>
</gene>
<dbReference type="EMBL" id="UGNV01000001">
    <property type="protein sequence ID" value="STX28080.1"/>
    <property type="molecule type" value="Genomic_DNA"/>
</dbReference>
<protein>
    <submittedName>
        <fullName evidence="2">Uncharacterized protein</fullName>
    </submittedName>
</protein>
<name>A0A378I044_9GAMM</name>
<proteinExistence type="predicted"/>
<keyword evidence="3" id="KW-1185">Reference proteome</keyword>
<sequence>MVRNFITPTRKLAPTFFSQPKIRLASMLAPHLWNAANLAAQAIILTKFTSYLSNNDHNDDQHNEIDESARNASLNL</sequence>
<dbReference type="AlphaFoldDB" id="A0A378I044"/>
<dbReference type="Proteomes" id="UP000254968">
    <property type="component" value="Unassembled WGS sequence"/>
</dbReference>
<accession>A0A378I044</accession>
<evidence type="ECO:0000313" key="3">
    <source>
        <dbReference type="Proteomes" id="UP000254968"/>
    </source>
</evidence>
<evidence type="ECO:0000313" key="2">
    <source>
        <dbReference type="EMBL" id="STX28080.1"/>
    </source>
</evidence>
<feature type="region of interest" description="Disordered" evidence="1">
    <location>
        <begin position="56"/>
        <end position="76"/>
    </location>
</feature>
<feature type="compositionally biased region" description="Basic and acidic residues" evidence="1">
    <location>
        <begin position="56"/>
        <end position="69"/>
    </location>
</feature>
<organism evidence="2 3">
    <name type="scientific">Legionella beliardensis</name>
    <dbReference type="NCBI Taxonomy" id="91822"/>
    <lineage>
        <taxon>Bacteria</taxon>
        <taxon>Pseudomonadati</taxon>
        <taxon>Pseudomonadota</taxon>
        <taxon>Gammaproteobacteria</taxon>
        <taxon>Legionellales</taxon>
        <taxon>Legionellaceae</taxon>
        <taxon>Legionella</taxon>
    </lineage>
</organism>
<dbReference type="RefSeq" id="WP_115301855.1">
    <property type="nucleotide sequence ID" value="NZ_CAAAHO010000008.1"/>
</dbReference>
<reference evidence="2 3" key="1">
    <citation type="submission" date="2018-06" db="EMBL/GenBank/DDBJ databases">
        <authorList>
            <consortium name="Pathogen Informatics"/>
            <person name="Doyle S."/>
        </authorList>
    </citation>
    <scope>NUCLEOTIDE SEQUENCE [LARGE SCALE GENOMIC DNA]</scope>
    <source>
        <strain evidence="2 3">NCTC13315</strain>
    </source>
</reference>